<proteinExistence type="predicted"/>
<dbReference type="EMBL" id="CP021081">
    <property type="protein sequence ID" value="ASN79878.1"/>
    <property type="molecule type" value="Genomic_DNA"/>
</dbReference>
<sequence length="458" mass="47186">MRRLLPAVFFTAAMSLGAAEAVSSLSVPVTVPLAGVQGAANARVPAEFARLDETRSFLGGLVSVKLAGTVTRAGHVSVRPSADGAGLVVSVPIRAAFRASPGGLGSVMATDFGGQATVSLTVTPFVRPDWEAGVKVRGDYAWTDPLSVDLGGGLKISVQSLVDAQVRAQLDKVAADVERAVREGADLRARAGALWGRAQQPWSLPTPEPGYALVLPKALSVTPFRFTQDALKLTVGAAFDLKAGLGRAPAAPVRPLPALNVAAGVADGVDLSVPVRLPYTDLSAAATRYAAAQVFPLSVPTSPKLRVTGVTVRPQGAALHAVVQLRIEGPLGLRVPATVDVTGTPVLDAAGRVLTLKGVTVRTRREGLSGRVIGWLADARAQAFVQGAARFDLTPHLDRARGQVQARLPFTPVPGVRLSGTVGTLKLTGFQVTPDALVVTAAAGGRVNATLDAASLAR</sequence>
<reference evidence="2 3" key="1">
    <citation type="submission" date="2017-05" db="EMBL/GenBank/DDBJ databases">
        <title>The complete genome sequence of Deinococcus ficus isolated from the rhizosphere of the Ficus religiosa L. in Taiwan.</title>
        <authorList>
            <person name="Wu K.-M."/>
            <person name="Liao T.-L."/>
            <person name="Liu Y.-M."/>
            <person name="Young C.-C."/>
            <person name="Tsai S.-F."/>
        </authorList>
    </citation>
    <scope>NUCLEOTIDE SEQUENCE [LARGE SCALE GENOMIC DNA]</scope>
    <source>
        <strain evidence="2 3">CC-FR2-10</strain>
    </source>
</reference>
<protein>
    <recommendedName>
        <fullName evidence="4">DUF4403 domain-containing protein</fullName>
    </recommendedName>
</protein>
<name>A0A221STB1_9DEIO</name>
<feature type="chain" id="PRO_5011247965" description="DUF4403 domain-containing protein" evidence="1">
    <location>
        <begin position="19"/>
        <end position="458"/>
    </location>
</feature>
<dbReference type="Proteomes" id="UP000259030">
    <property type="component" value="Chromosome"/>
</dbReference>
<dbReference type="InterPro" id="IPR025515">
    <property type="entry name" value="DUF4403"/>
</dbReference>
<organism evidence="2 3">
    <name type="scientific">Deinococcus ficus</name>
    <dbReference type="NCBI Taxonomy" id="317577"/>
    <lineage>
        <taxon>Bacteria</taxon>
        <taxon>Thermotogati</taxon>
        <taxon>Deinococcota</taxon>
        <taxon>Deinococci</taxon>
        <taxon>Deinococcales</taxon>
        <taxon>Deinococcaceae</taxon>
        <taxon>Deinococcus</taxon>
    </lineage>
</organism>
<feature type="signal peptide" evidence="1">
    <location>
        <begin position="1"/>
        <end position="18"/>
    </location>
</feature>
<accession>A0A221STB1</accession>
<gene>
    <name evidence="2" type="ORF">DFI_01630</name>
</gene>
<evidence type="ECO:0000256" key="1">
    <source>
        <dbReference type="SAM" id="SignalP"/>
    </source>
</evidence>
<dbReference type="Pfam" id="PF14356">
    <property type="entry name" value="DUF4403"/>
    <property type="match status" value="1"/>
</dbReference>
<dbReference type="STRING" id="317577.GCA_000419625_00820"/>
<dbReference type="KEGG" id="dfc:DFI_01630"/>
<keyword evidence="1" id="KW-0732">Signal</keyword>
<evidence type="ECO:0000313" key="3">
    <source>
        <dbReference type="Proteomes" id="UP000259030"/>
    </source>
</evidence>
<dbReference type="AlphaFoldDB" id="A0A221STB1"/>
<keyword evidence="3" id="KW-1185">Reference proteome</keyword>
<evidence type="ECO:0008006" key="4">
    <source>
        <dbReference type="Google" id="ProtNLM"/>
    </source>
</evidence>
<evidence type="ECO:0000313" key="2">
    <source>
        <dbReference type="EMBL" id="ASN79878.1"/>
    </source>
</evidence>